<feature type="compositionally biased region" description="Basic and acidic residues" evidence="1">
    <location>
        <begin position="1"/>
        <end position="17"/>
    </location>
</feature>
<sequence length="101" mass="11466">MLREKERGRAEGFERNGRAKKGSRKEEAGEGGSRSLVISFEKPRATELRRRKRKLQKGGAKEGEGGSLREKEESGGSRQNPRSLSYYWCYHLSSGSFNLRC</sequence>
<dbReference type="Proteomes" id="UP000607653">
    <property type="component" value="Unassembled WGS sequence"/>
</dbReference>
<feature type="compositionally biased region" description="Basic and acidic residues" evidence="1">
    <location>
        <begin position="59"/>
        <end position="75"/>
    </location>
</feature>
<reference evidence="2 3" key="1">
    <citation type="journal article" date="2020" name="Mol. Biol. Evol.">
        <title>Distinct Expression and Methylation Patterns for Genes with Different Fates following a Single Whole-Genome Duplication in Flowering Plants.</title>
        <authorList>
            <person name="Shi T."/>
            <person name="Rahmani R.S."/>
            <person name="Gugger P.F."/>
            <person name="Wang M."/>
            <person name="Li H."/>
            <person name="Zhang Y."/>
            <person name="Li Z."/>
            <person name="Wang Q."/>
            <person name="Van de Peer Y."/>
            <person name="Marchal K."/>
            <person name="Chen J."/>
        </authorList>
    </citation>
    <scope>NUCLEOTIDE SEQUENCE [LARGE SCALE GENOMIC DNA]</scope>
    <source>
        <tissue evidence="2">Leaf</tissue>
    </source>
</reference>
<gene>
    <name evidence="2" type="ORF">HUJ06_020070</name>
</gene>
<accession>A0A822XEJ1</accession>
<protein>
    <submittedName>
        <fullName evidence="2">Uncharacterized protein</fullName>
    </submittedName>
</protein>
<organism evidence="2 3">
    <name type="scientific">Nelumbo nucifera</name>
    <name type="common">Sacred lotus</name>
    <dbReference type="NCBI Taxonomy" id="4432"/>
    <lineage>
        <taxon>Eukaryota</taxon>
        <taxon>Viridiplantae</taxon>
        <taxon>Streptophyta</taxon>
        <taxon>Embryophyta</taxon>
        <taxon>Tracheophyta</taxon>
        <taxon>Spermatophyta</taxon>
        <taxon>Magnoliopsida</taxon>
        <taxon>Proteales</taxon>
        <taxon>Nelumbonaceae</taxon>
        <taxon>Nelumbo</taxon>
    </lineage>
</organism>
<dbReference type="AlphaFoldDB" id="A0A822XEJ1"/>
<proteinExistence type="predicted"/>
<keyword evidence="3" id="KW-1185">Reference proteome</keyword>
<evidence type="ECO:0000313" key="3">
    <source>
        <dbReference type="Proteomes" id="UP000607653"/>
    </source>
</evidence>
<feature type="region of interest" description="Disordered" evidence="1">
    <location>
        <begin position="1"/>
        <end position="82"/>
    </location>
</feature>
<evidence type="ECO:0000256" key="1">
    <source>
        <dbReference type="SAM" id="MobiDB-lite"/>
    </source>
</evidence>
<name>A0A822XEJ1_NELNU</name>
<comment type="caution">
    <text evidence="2">The sequence shown here is derived from an EMBL/GenBank/DDBJ whole genome shotgun (WGS) entry which is preliminary data.</text>
</comment>
<evidence type="ECO:0000313" key="2">
    <source>
        <dbReference type="EMBL" id="DAD18607.1"/>
    </source>
</evidence>
<dbReference type="EMBL" id="DUZY01000001">
    <property type="protein sequence ID" value="DAD18607.1"/>
    <property type="molecule type" value="Genomic_DNA"/>
</dbReference>